<dbReference type="InterPro" id="IPR003400">
    <property type="entry name" value="ExbD"/>
</dbReference>
<protein>
    <submittedName>
        <fullName evidence="9">Biopolymer transport protein ExbD</fullName>
    </submittedName>
</protein>
<dbReference type="Pfam" id="PF02472">
    <property type="entry name" value="ExbD"/>
    <property type="match status" value="1"/>
</dbReference>
<keyword evidence="10" id="KW-1185">Reference proteome</keyword>
<feature type="transmembrane region" description="Helical" evidence="8">
    <location>
        <begin position="16"/>
        <end position="37"/>
    </location>
</feature>
<evidence type="ECO:0000256" key="5">
    <source>
        <dbReference type="ARBA" id="ARBA00022989"/>
    </source>
</evidence>
<keyword evidence="7" id="KW-0813">Transport</keyword>
<keyword evidence="6 8" id="KW-0472">Membrane</keyword>
<evidence type="ECO:0000313" key="9">
    <source>
        <dbReference type="EMBL" id="TQM94403.1"/>
    </source>
</evidence>
<evidence type="ECO:0000256" key="3">
    <source>
        <dbReference type="ARBA" id="ARBA00022475"/>
    </source>
</evidence>
<comment type="subcellular location">
    <subcellularLocation>
        <location evidence="1">Cell membrane</location>
        <topology evidence="1">Single-pass membrane protein</topology>
    </subcellularLocation>
    <subcellularLocation>
        <location evidence="7">Cell membrane</location>
        <topology evidence="7">Single-pass type II membrane protein</topology>
    </subcellularLocation>
</comment>
<evidence type="ECO:0000256" key="4">
    <source>
        <dbReference type="ARBA" id="ARBA00022692"/>
    </source>
</evidence>
<dbReference type="GO" id="GO:0005886">
    <property type="term" value="C:plasma membrane"/>
    <property type="evidence" value="ECO:0007669"/>
    <property type="project" value="UniProtKB-SubCell"/>
</dbReference>
<organism evidence="9 10">
    <name type="scientific">Roseinatronobacter monicus</name>
    <dbReference type="NCBI Taxonomy" id="393481"/>
    <lineage>
        <taxon>Bacteria</taxon>
        <taxon>Pseudomonadati</taxon>
        <taxon>Pseudomonadota</taxon>
        <taxon>Alphaproteobacteria</taxon>
        <taxon>Rhodobacterales</taxon>
        <taxon>Paracoccaceae</taxon>
        <taxon>Roseinatronobacter</taxon>
    </lineage>
</organism>
<evidence type="ECO:0000256" key="8">
    <source>
        <dbReference type="SAM" id="Phobius"/>
    </source>
</evidence>
<gene>
    <name evidence="9" type="ORF">BD293_3079</name>
</gene>
<dbReference type="OrthoDB" id="8479787at2"/>
<evidence type="ECO:0000256" key="6">
    <source>
        <dbReference type="ARBA" id="ARBA00023136"/>
    </source>
</evidence>
<keyword evidence="3" id="KW-1003">Cell membrane</keyword>
<dbReference type="GO" id="GO:0022857">
    <property type="term" value="F:transmembrane transporter activity"/>
    <property type="evidence" value="ECO:0007669"/>
    <property type="project" value="InterPro"/>
</dbReference>
<keyword evidence="4 7" id="KW-0812">Transmembrane</keyword>
<comment type="similarity">
    <text evidence="2 7">Belongs to the ExbD/TolR family.</text>
</comment>
<sequence length="128" mass="13418">MRRALALTPRNRAEPTIALINIVFLMLIFFLIAGSLAPRPDADVALVALNEITTEPPSDALVMLADGSLRHAGQMLTSEAAIAEFAGAARVRLLPDRAAPATDLVALAQGLRAAGVAELVIVTERGLP</sequence>
<dbReference type="AlphaFoldDB" id="A0A543KH46"/>
<comment type="caution">
    <text evidence="9">The sequence shown here is derived from an EMBL/GenBank/DDBJ whole genome shotgun (WGS) entry which is preliminary data.</text>
</comment>
<evidence type="ECO:0000256" key="1">
    <source>
        <dbReference type="ARBA" id="ARBA00004162"/>
    </source>
</evidence>
<dbReference type="Proteomes" id="UP000320582">
    <property type="component" value="Unassembled WGS sequence"/>
</dbReference>
<evidence type="ECO:0000256" key="2">
    <source>
        <dbReference type="ARBA" id="ARBA00005811"/>
    </source>
</evidence>
<dbReference type="GO" id="GO:0015031">
    <property type="term" value="P:protein transport"/>
    <property type="evidence" value="ECO:0007669"/>
    <property type="project" value="UniProtKB-KW"/>
</dbReference>
<evidence type="ECO:0000313" key="10">
    <source>
        <dbReference type="Proteomes" id="UP000320582"/>
    </source>
</evidence>
<proteinExistence type="inferred from homology"/>
<dbReference type="RefSeq" id="WP_142083034.1">
    <property type="nucleotide sequence ID" value="NZ_VFPT01000001.1"/>
</dbReference>
<name>A0A543KH46_9RHOB</name>
<keyword evidence="5 8" id="KW-1133">Transmembrane helix</keyword>
<reference evidence="9 10" key="1">
    <citation type="submission" date="2019-06" db="EMBL/GenBank/DDBJ databases">
        <title>Genomic Encyclopedia of Archaeal and Bacterial Type Strains, Phase II (KMG-II): from individual species to whole genera.</title>
        <authorList>
            <person name="Goeker M."/>
        </authorList>
    </citation>
    <scope>NUCLEOTIDE SEQUENCE [LARGE SCALE GENOMIC DNA]</scope>
    <source>
        <strain evidence="9 10">DSM 18423</strain>
    </source>
</reference>
<dbReference type="EMBL" id="VFPT01000001">
    <property type="protein sequence ID" value="TQM94403.1"/>
    <property type="molecule type" value="Genomic_DNA"/>
</dbReference>
<evidence type="ECO:0000256" key="7">
    <source>
        <dbReference type="RuleBase" id="RU003879"/>
    </source>
</evidence>
<accession>A0A543KH46</accession>
<keyword evidence="7" id="KW-0653">Protein transport</keyword>